<dbReference type="Pfam" id="PF08529">
    <property type="entry name" value="NusA_N"/>
    <property type="match status" value="1"/>
</dbReference>
<dbReference type="SMART" id="SM00322">
    <property type="entry name" value="KH"/>
    <property type="match status" value="1"/>
</dbReference>
<dbReference type="SUPFAM" id="SSF50249">
    <property type="entry name" value="Nucleic acid-binding proteins"/>
    <property type="match status" value="1"/>
</dbReference>
<dbReference type="SMART" id="SM00316">
    <property type="entry name" value="S1"/>
    <property type="match status" value="1"/>
</dbReference>
<evidence type="ECO:0000256" key="2">
    <source>
        <dbReference type="ARBA" id="ARBA00022490"/>
    </source>
</evidence>
<dbReference type="InterPro" id="IPR012340">
    <property type="entry name" value="NA-bd_OB-fold"/>
</dbReference>
<sequence>MDLKTIKLTLDELAEEKGIAPQKIIETIEMALAAAYKRDYGQRGQIIRANFNIETGAISFVQAKTVVDESMLKEEESEEEPLGEREETKPQKKGKDAESKESVPEPPTAETEEIKKVRFNPERHIMIDEAKKLKKDAAIGDELEFPLKVHKDYGRIAAQTAKQVIIQRIREAEREAIWTEFKEKEGEVISGTVQRIEGKNVFLDLGRATALLPYEEQVPHERYRIGERIKALILFTENNPRGPGIYLSRSHPNFVIKLFEIEVPEIGQGIVEIKGIAREPGSRSKIAAISHEDGVDPVGSLVGQRGVRVGTVISELGGEKIDIIEWSSDPARSIANALAPAKVLSVDADENRKEAVVTVDESQLSLAIGRGGQNVRLAAKLTGWKIDVQSREGESIATATEEGKITTTDTAGNTTTDDQEIMPNEQNSNQSEAE</sequence>
<dbReference type="InterPro" id="IPR013735">
    <property type="entry name" value="TF_NusA_N"/>
</dbReference>
<feature type="region of interest" description="Disordered" evidence="8">
    <location>
        <begin position="71"/>
        <end position="117"/>
    </location>
</feature>
<dbReference type="InterPro" id="IPR015946">
    <property type="entry name" value="KH_dom-like_a/b"/>
</dbReference>
<organism evidence="10 11">
    <name type="scientific">Candidatus Ryanbacteria bacterium RIFCSPHIGHO2_01_45_13</name>
    <dbReference type="NCBI Taxonomy" id="1802112"/>
    <lineage>
        <taxon>Bacteria</taxon>
        <taxon>Candidatus Ryaniibacteriota</taxon>
    </lineage>
</organism>
<evidence type="ECO:0000256" key="3">
    <source>
        <dbReference type="ARBA" id="ARBA00022814"/>
    </source>
</evidence>
<dbReference type="InterPro" id="IPR025249">
    <property type="entry name" value="TF_NusA_KH_1st"/>
</dbReference>
<evidence type="ECO:0000256" key="4">
    <source>
        <dbReference type="ARBA" id="ARBA00022884"/>
    </source>
</evidence>
<dbReference type="HAMAP" id="MF_00945_B">
    <property type="entry name" value="NusA_B"/>
    <property type="match status" value="1"/>
</dbReference>
<keyword evidence="5 7" id="KW-0805">Transcription regulation</keyword>
<evidence type="ECO:0000256" key="1">
    <source>
        <dbReference type="ARBA" id="ARBA00022472"/>
    </source>
</evidence>
<dbReference type="AlphaFoldDB" id="A0A1G2FZA0"/>
<feature type="region of interest" description="Disordered" evidence="8">
    <location>
        <begin position="391"/>
        <end position="434"/>
    </location>
</feature>
<dbReference type="InterPro" id="IPR009019">
    <property type="entry name" value="KH_sf_prok-type"/>
</dbReference>
<dbReference type="EMBL" id="MHNI01000007">
    <property type="protein sequence ID" value="OGZ43403.1"/>
    <property type="molecule type" value="Genomic_DNA"/>
</dbReference>
<dbReference type="NCBIfam" id="TIGR01953">
    <property type="entry name" value="NusA"/>
    <property type="match status" value="1"/>
</dbReference>
<keyword evidence="3 7" id="KW-0889">Transcription antitermination</keyword>
<accession>A0A1G2FZA0</accession>
<dbReference type="Pfam" id="PF00575">
    <property type="entry name" value="S1"/>
    <property type="match status" value="1"/>
</dbReference>
<evidence type="ECO:0000256" key="7">
    <source>
        <dbReference type="HAMAP-Rule" id="MF_00945"/>
    </source>
</evidence>
<dbReference type="GO" id="GO:0003700">
    <property type="term" value="F:DNA-binding transcription factor activity"/>
    <property type="evidence" value="ECO:0007669"/>
    <property type="project" value="InterPro"/>
</dbReference>
<keyword evidence="4 7" id="KW-0694">RNA-binding</keyword>
<keyword evidence="6 7" id="KW-0804">Transcription</keyword>
<dbReference type="Pfam" id="PF26594">
    <property type="entry name" value="KH_NusA_2nd"/>
    <property type="match status" value="1"/>
</dbReference>
<feature type="compositionally biased region" description="Low complexity" evidence="8">
    <location>
        <begin position="406"/>
        <end position="416"/>
    </location>
</feature>
<evidence type="ECO:0000313" key="10">
    <source>
        <dbReference type="EMBL" id="OGZ43403.1"/>
    </source>
</evidence>
<reference evidence="10 11" key="1">
    <citation type="journal article" date="2016" name="Nat. Commun.">
        <title>Thousands of microbial genomes shed light on interconnected biogeochemical processes in an aquifer system.</title>
        <authorList>
            <person name="Anantharaman K."/>
            <person name="Brown C.T."/>
            <person name="Hug L.A."/>
            <person name="Sharon I."/>
            <person name="Castelle C.J."/>
            <person name="Probst A.J."/>
            <person name="Thomas B.C."/>
            <person name="Singh A."/>
            <person name="Wilkins M.J."/>
            <person name="Karaoz U."/>
            <person name="Brodie E.L."/>
            <person name="Williams K.H."/>
            <person name="Hubbard S.S."/>
            <person name="Banfield J.F."/>
        </authorList>
    </citation>
    <scope>NUCLEOTIDE SEQUENCE [LARGE SCALE GENOMIC DNA]</scope>
</reference>
<dbReference type="Gene3D" id="3.30.1480.10">
    <property type="entry name" value="NusA, N-terminal domain"/>
    <property type="match status" value="1"/>
</dbReference>
<comment type="subunit">
    <text evidence="7">Monomer. Binds directly to the core enzyme of the DNA-dependent RNA polymerase and to nascent RNA.</text>
</comment>
<dbReference type="InterPro" id="IPR010213">
    <property type="entry name" value="TF_NusA"/>
</dbReference>
<feature type="compositionally biased region" description="Basic and acidic residues" evidence="8">
    <location>
        <begin position="82"/>
        <end position="103"/>
    </location>
</feature>
<comment type="similarity">
    <text evidence="7">Belongs to the NusA family.</text>
</comment>
<dbReference type="PANTHER" id="PTHR22648:SF0">
    <property type="entry name" value="TRANSCRIPTION TERMINATION_ANTITERMINATION PROTEIN NUSA"/>
    <property type="match status" value="1"/>
</dbReference>
<dbReference type="InterPro" id="IPR004087">
    <property type="entry name" value="KH_dom"/>
</dbReference>
<comment type="caution">
    <text evidence="10">The sequence shown here is derived from an EMBL/GenBank/DDBJ whole genome shotgun (WGS) entry which is preliminary data.</text>
</comment>
<dbReference type="CDD" id="cd22529">
    <property type="entry name" value="KH-II_NusA_rpt2"/>
    <property type="match status" value="1"/>
</dbReference>
<evidence type="ECO:0000259" key="9">
    <source>
        <dbReference type="PROSITE" id="PS50126"/>
    </source>
</evidence>
<comment type="function">
    <text evidence="7">Participates in both transcription termination and antitermination.</text>
</comment>
<evidence type="ECO:0000313" key="11">
    <source>
        <dbReference type="Proteomes" id="UP000176700"/>
    </source>
</evidence>
<dbReference type="Gene3D" id="2.40.50.140">
    <property type="entry name" value="Nucleic acid-binding proteins"/>
    <property type="match status" value="1"/>
</dbReference>
<dbReference type="InterPro" id="IPR036555">
    <property type="entry name" value="NusA_N_sf"/>
</dbReference>
<gene>
    <name evidence="7" type="primary">nusA</name>
    <name evidence="10" type="ORF">A2W41_04025</name>
</gene>
<dbReference type="InterPro" id="IPR003029">
    <property type="entry name" value="S1_domain"/>
</dbReference>
<protein>
    <recommendedName>
        <fullName evidence="7">Transcription termination/antitermination protein NusA</fullName>
    </recommendedName>
</protein>
<dbReference type="GO" id="GO:0006353">
    <property type="term" value="P:DNA-templated transcription termination"/>
    <property type="evidence" value="ECO:0007669"/>
    <property type="project" value="UniProtKB-UniRule"/>
</dbReference>
<evidence type="ECO:0000256" key="6">
    <source>
        <dbReference type="ARBA" id="ARBA00023163"/>
    </source>
</evidence>
<name>A0A1G2FZA0_9BACT</name>
<comment type="subcellular location">
    <subcellularLocation>
        <location evidence="7">Cytoplasm</location>
    </subcellularLocation>
</comment>
<feature type="domain" description="S1 motif" evidence="9">
    <location>
        <begin position="186"/>
        <end position="250"/>
    </location>
</feature>
<keyword evidence="1 7" id="KW-0806">Transcription termination</keyword>
<dbReference type="GO" id="GO:0003723">
    <property type="term" value="F:RNA binding"/>
    <property type="evidence" value="ECO:0007669"/>
    <property type="project" value="UniProtKB-UniRule"/>
</dbReference>
<proteinExistence type="inferred from homology"/>
<dbReference type="GO" id="GO:0031564">
    <property type="term" value="P:transcription antitermination"/>
    <property type="evidence" value="ECO:0007669"/>
    <property type="project" value="UniProtKB-UniRule"/>
</dbReference>
<dbReference type="PROSITE" id="PS50126">
    <property type="entry name" value="S1"/>
    <property type="match status" value="1"/>
</dbReference>
<dbReference type="CDD" id="cd02134">
    <property type="entry name" value="KH-II_NusA_rpt1"/>
    <property type="match status" value="1"/>
</dbReference>
<dbReference type="CDD" id="cd04455">
    <property type="entry name" value="S1_NusA"/>
    <property type="match status" value="1"/>
</dbReference>
<dbReference type="Proteomes" id="UP000176700">
    <property type="component" value="Unassembled WGS sequence"/>
</dbReference>
<dbReference type="SUPFAM" id="SSF69705">
    <property type="entry name" value="Transcription factor NusA, N-terminal domain"/>
    <property type="match status" value="1"/>
</dbReference>
<evidence type="ECO:0000256" key="5">
    <source>
        <dbReference type="ARBA" id="ARBA00023015"/>
    </source>
</evidence>
<dbReference type="PANTHER" id="PTHR22648">
    <property type="entry name" value="TRANSCRIPTION TERMINATION FACTOR NUSA"/>
    <property type="match status" value="1"/>
</dbReference>
<dbReference type="Pfam" id="PF13184">
    <property type="entry name" value="KH_NusA_1st"/>
    <property type="match status" value="1"/>
</dbReference>
<dbReference type="Gene3D" id="3.30.300.20">
    <property type="match status" value="2"/>
</dbReference>
<dbReference type="InterPro" id="IPR030842">
    <property type="entry name" value="TF_NusA_bacterial"/>
</dbReference>
<dbReference type="FunFam" id="3.30.300.20:FF:000005">
    <property type="entry name" value="Transcription termination/antitermination protein NusA"/>
    <property type="match status" value="1"/>
</dbReference>
<evidence type="ECO:0000256" key="8">
    <source>
        <dbReference type="SAM" id="MobiDB-lite"/>
    </source>
</evidence>
<dbReference type="PROSITE" id="PS50084">
    <property type="entry name" value="KH_TYPE_1"/>
    <property type="match status" value="1"/>
</dbReference>
<feature type="compositionally biased region" description="Polar residues" evidence="8">
    <location>
        <begin position="424"/>
        <end position="434"/>
    </location>
</feature>
<dbReference type="SUPFAM" id="SSF54814">
    <property type="entry name" value="Prokaryotic type KH domain (KH-domain type II)"/>
    <property type="match status" value="2"/>
</dbReference>
<dbReference type="InterPro" id="IPR058582">
    <property type="entry name" value="KH_NusA_2nd"/>
</dbReference>
<keyword evidence="2 7" id="KW-0963">Cytoplasm</keyword>
<dbReference type="GO" id="GO:0005829">
    <property type="term" value="C:cytosol"/>
    <property type="evidence" value="ECO:0007669"/>
    <property type="project" value="TreeGrafter"/>
</dbReference>
<dbReference type="FunFam" id="3.30.300.20:FF:000002">
    <property type="entry name" value="Transcription termination/antitermination protein NusA"/>
    <property type="match status" value="1"/>
</dbReference>